<evidence type="ECO:0000256" key="4">
    <source>
        <dbReference type="ARBA" id="ARBA00037918"/>
    </source>
</evidence>
<dbReference type="PANTHER" id="PTHR43616:SF5">
    <property type="entry name" value="GLYCEROL DEHYDROGENASE 1"/>
    <property type="match status" value="1"/>
</dbReference>
<keyword evidence="2" id="KW-0560">Oxidoreductase</keyword>
<comment type="catalytic activity">
    <reaction evidence="7">
        <text>glycerol + NAD(+) = dihydroxyacetone + NADH + H(+)</text>
        <dbReference type="Rhea" id="RHEA:13769"/>
        <dbReference type="ChEBI" id="CHEBI:15378"/>
        <dbReference type="ChEBI" id="CHEBI:16016"/>
        <dbReference type="ChEBI" id="CHEBI:17754"/>
        <dbReference type="ChEBI" id="CHEBI:57540"/>
        <dbReference type="ChEBI" id="CHEBI:57945"/>
        <dbReference type="EC" id="1.1.1.6"/>
    </reaction>
</comment>
<dbReference type="PATRIC" id="fig|889306.3.peg.1666"/>
<dbReference type="Gene3D" id="3.40.50.1970">
    <property type="match status" value="1"/>
</dbReference>
<accession>A0A0C2VH58</accession>
<gene>
    <name evidence="9" type="ORF">KP78_16590</name>
</gene>
<evidence type="ECO:0000259" key="8">
    <source>
        <dbReference type="Pfam" id="PF00465"/>
    </source>
</evidence>
<keyword evidence="10" id="KW-1185">Reference proteome</keyword>
<dbReference type="GO" id="GO:0008888">
    <property type="term" value="F:glycerol dehydrogenase (NAD+) activity"/>
    <property type="evidence" value="ECO:0007669"/>
    <property type="project" value="UniProtKB-EC"/>
</dbReference>
<evidence type="ECO:0000256" key="6">
    <source>
        <dbReference type="ARBA" id="ARBA00040132"/>
    </source>
</evidence>
<dbReference type="AlphaFoldDB" id="A0A0C2VH58"/>
<dbReference type="InterPro" id="IPR001670">
    <property type="entry name" value="ADH_Fe/GldA"/>
</dbReference>
<keyword evidence="1" id="KW-0479">Metal-binding</keyword>
<dbReference type="Pfam" id="PF00465">
    <property type="entry name" value="Fe-ADH"/>
    <property type="match status" value="1"/>
</dbReference>
<evidence type="ECO:0000313" key="10">
    <source>
        <dbReference type="Proteomes" id="UP000031938"/>
    </source>
</evidence>
<dbReference type="EC" id="1.1.1.6" evidence="5"/>
<sequence length="128" mass="13502">MVESLEQEGVSTTKIVFNGESSLQEINRITEIGKMEQIDVVIGVGGGKTIDTIKAIGDDLKASRVIIPTVASSDAPTSALSVIYSSDGIFEAYKFYSKNPDLILVEIQIIAGAPPRFLASGIADALAT</sequence>
<evidence type="ECO:0000256" key="5">
    <source>
        <dbReference type="ARBA" id="ARBA00039147"/>
    </source>
</evidence>
<organism evidence="9 10">
    <name type="scientific">Jeotgalibacillus soli</name>
    <dbReference type="NCBI Taxonomy" id="889306"/>
    <lineage>
        <taxon>Bacteria</taxon>
        <taxon>Bacillati</taxon>
        <taxon>Bacillota</taxon>
        <taxon>Bacilli</taxon>
        <taxon>Bacillales</taxon>
        <taxon>Caryophanaceae</taxon>
        <taxon>Jeotgalibacillus</taxon>
    </lineage>
</organism>
<dbReference type="Proteomes" id="UP000031938">
    <property type="component" value="Unassembled WGS sequence"/>
</dbReference>
<proteinExistence type="predicted"/>
<reference evidence="9 10" key="1">
    <citation type="submission" date="2015-01" db="EMBL/GenBank/DDBJ databases">
        <title>Genome sequencing of Jeotgalibacillus soli.</title>
        <authorList>
            <person name="Goh K.M."/>
            <person name="Chan K.-G."/>
            <person name="Yaakop A.S."/>
            <person name="Ee R."/>
            <person name="Gan H.M."/>
            <person name="Chan C.S."/>
        </authorList>
    </citation>
    <scope>NUCLEOTIDE SEQUENCE [LARGE SCALE GENOMIC DNA]</scope>
    <source>
        <strain evidence="9 10">P9</strain>
    </source>
</reference>
<dbReference type="STRING" id="889306.KP78_16590"/>
<evidence type="ECO:0000256" key="7">
    <source>
        <dbReference type="ARBA" id="ARBA00049006"/>
    </source>
</evidence>
<name>A0A0C2VH58_9BACL</name>
<dbReference type="SUPFAM" id="SSF56796">
    <property type="entry name" value="Dehydroquinate synthase-like"/>
    <property type="match status" value="1"/>
</dbReference>
<evidence type="ECO:0000313" key="9">
    <source>
        <dbReference type="EMBL" id="KIL48212.1"/>
    </source>
</evidence>
<evidence type="ECO:0000256" key="2">
    <source>
        <dbReference type="ARBA" id="ARBA00023002"/>
    </source>
</evidence>
<keyword evidence="3" id="KW-0520">NAD</keyword>
<dbReference type="EMBL" id="JXRP01000013">
    <property type="protein sequence ID" value="KIL48212.1"/>
    <property type="molecule type" value="Genomic_DNA"/>
</dbReference>
<evidence type="ECO:0000256" key="1">
    <source>
        <dbReference type="ARBA" id="ARBA00022723"/>
    </source>
</evidence>
<comment type="pathway">
    <text evidence="4">Polyol metabolism; glycerol fermentation; glycerone phosphate from glycerol (oxidative route): step 1/2.</text>
</comment>
<dbReference type="PANTHER" id="PTHR43616">
    <property type="entry name" value="GLYCEROL DEHYDROGENASE"/>
    <property type="match status" value="1"/>
</dbReference>
<dbReference type="InterPro" id="IPR016205">
    <property type="entry name" value="Glycerol_DH"/>
</dbReference>
<comment type="caution">
    <text evidence="9">The sequence shown here is derived from an EMBL/GenBank/DDBJ whole genome shotgun (WGS) entry which is preliminary data.</text>
</comment>
<feature type="domain" description="Alcohol dehydrogenase iron-type/glycerol dehydrogenase GldA" evidence="8">
    <location>
        <begin position="2"/>
        <end position="105"/>
    </location>
</feature>
<dbReference type="GO" id="GO:0046872">
    <property type="term" value="F:metal ion binding"/>
    <property type="evidence" value="ECO:0007669"/>
    <property type="project" value="UniProtKB-KW"/>
</dbReference>
<evidence type="ECO:0000256" key="3">
    <source>
        <dbReference type="ARBA" id="ARBA00023027"/>
    </source>
</evidence>
<protein>
    <recommendedName>
        <fullName evidence="6">Glycerol dehydrogenase</fullName>
        <ecNumber evidence="5">1.1.1.6</ecNumber>
    </recommendedName>
</protein>